<sequence>MSKITKWKLEKTKVKVVFRLQFHASHIPQSGWDKLFISFVPSDSGKATAKTTKSNVRNGTCKWADPIYETTRLLQDARSKQYDEKLYKLLVAMGSSRSSILGEAIINLADYADASKPSSVSLPLHGCSSGTILHVTVQLLTSKTGFREFEQQREQRERGLQSGGESKHDDTRKETAVDQLDKVNAKVRFRNVKELSSVEEGSGPHEEYADSALGMDDSSNTSESMYAEKHDSSSGHEIDSLKSTISGDLNGLLHGQRSQAEKGETSDYQVLAQGGSDSVHGWNSDYSVDNDLPMVYEENHRLRESLELAESTISELQVEINTLQSQANEIGSEMHKLEHLVASEVSSGEELAKDVSLFRSECSKFKDEVERLRNLKINSQVHMLNRDTSLADHRLQEFQLMAINGVTKVEDRIRELQNKTFLSFHERDLRFLHSQLDELLTVIQDIKGGTDGMLPIADVGPSRRLNPEDINENHLLRNDQLASATELDLDLSLPESLLHHLRIPPLVSSETDSVASVDAMKNKMFDMMRELDEAKFERENLIRKMHQMECYYEALIQELEDNQKRMLVELQNVRTEHSSCLYTISSNNAEAESVRQDMGQQLLQLSQERQDLDILNKELERRAATSDAALRRARLNYSIAVDKLQKDLELLSSQVVSMFEINENIIKQAFPESARIESAGYLSACQNAEDAEAATLLQCQHQNTGIKKLPSGGDILLEDLKESLCSQQVLYQKVEEELSEMQFANLHLDIFSKTLEEILREADVDIGQMKEKSDDLAHCLDVSNIAKDQLTIRLQSAMENIQSLNDYKASCVVKFKDMAMENKTLETNLENVKRENSLLVQKMSEFEGIITESKTYSRKYEASCAEKNELSNLLKQENTENARMQFELSILKEELETYKIKTSELASLKENLDNVVRENSFLAQKVSDLEGNQRKYEDCCAEKTELSGLWKQGNLENVTLQNEILVLKEELETSKARLGELASTKDNLQTKLSFVQDKLASIIVSYQQQYKGLNISNCNSDPDDFEGTITQLEEIQHAACGKILELMEEKKIFDGERVSQEVSLRTARSEILSMSQKFKSVDIFNALDRKLQSNLESVANIFNATFEVEDKHAEQTKELLAVVGIFEAELQEITLKTGLLSEELEWSKSTIRDLERERESLTVHLQGRVQESIKLKAEHDGMMCSLSDELHVERTTKENIESSVKKLTSQLEEAREKLLECDQQLAEMRHFVWKCSDLEMENSRLNHLLLQHEESLEKLQEESSCIPHLRTQLQEMDEYLIASDVKFTILRTHCQILQEEFAQQIKVSDECLKEFHKSHNQVDARLNDCLASEVRCREENAELTMTLKSLRSNLEDSAAKHNAYDDITAKLEEYQTKMVVLEAAYKELQKRHNAVEARLNDSLVSEACCREENAELTITLRSLRSDLESSVAEHDAYENITTKLEEHQKKMAALEVDYMELQQRKNEVEARLHDSIGSEARCREENEELALTLKSLRSDLEASIVEHNACDGIRAKLEEYQMKMAVLESEYEDLQKRYNEVEARLKDSLASEACCRDRSAELSQTLKSLKSDLEASVAEHNAYNNIKTKLEDSQKRLTEKEAAYVEGINQHALEVDQLKNSLAVSGEEIDFLMLSNNELETMMIVSKEKILEQGESIENSDKEIEMLQNRCRELTLKLSEQVLKTEEFKNLSLHFKELKDKVEADSSLEKREPDGPPAVQESLRIAFIKEQYETRLQELRQQVSISRKHGEEMLFKLQDAIDEIENRRKSEALLSKRNEELSGKLMVLEADLKSALFDNCEKIKAYDELKTTLECAVLSLECCKEEKGKVEASLRECKEEKNKVAVELIRTKEQLAEVTSARTVQQEDNDGDSSLLKRPGVQETATNVIGTNGNVVSGRDTQHLGSPVDVSETHLKTMKLRSSMEHLHEELERMKNENSFLSNGEEINPDLHVLKGEIVQLHKVNEQLRNMFPLLDEIASSGNALERVLALEIELAESLRAKNKSNIHFQSSFLKQHTDEAAVLKSFRDINELIREMLELKGKYATLENELKEMHDRYSQLSLQFAEVEGDRQKLKMTLKNVRASRKLVPFNRSPTGTAMDHSP</sequence>
<feature type="coiled-coil region" evidence="1">
    <location>
        <begin position="787"/>
        <end position="842"/>
    </location>
</feature>
<dbReference type="Pfam" id="PF10358">
    <property type="entry name" value="NT-C2"/>
    <property type="match status" value="1"/>
</dbReference>
<protein>
    <submittedName>
        <fullName evidence="4">Actin or actin-binding cytoskeletal protein</fullName>
    </submittedName>
</protein>
<feature type="coiled-coil region" evidence="1">
    <location>
        <begin position="1437"/>
        <end position="1471"/>
    </location>
</feature>
<accession>A0AAV3QA28</accession>
<dbReference type="Proteomes" id="UP001454036">
    <property type="component" value="Unassembled WGS sequence"/>
</dbReference>
<feature type="region of interest" description="Disordered" evidence="2">
    <location>
        <begin position="150"/>
        <end position="179"/>
    </location>
</feature>
<feature type="coiled-coil region" evidence="1">
    <location>
        <begin position="1820"/>
        <end position="1854"/>
    </location>
</feature>
<comment type="caution">
    <text evidence="4">The sequence shown here is derived from an EMBL/GenBank/DDBJ whole genome shotgun (WGS) entry which is preliminary data.</text>
</comment>
<organism evidence="4 5">
    <name type="scientific">Lithospermum erythrorhizon</name>
    <name type="common">Purple gromwell</name>
    <name type="synonym">Lithospermum officinale var. erythrorhizon</name>
    <dbReference type="NCBI Taxonomy" id="34254"/>
    <lineage>
        <taxon>Eukaryota</taxon>
        <taxon>Viridiplantae</taxon>
        <taxon>Streptophyta</taxon>
        <taxon>Embryophyta</taxon>
        <taxon>Tracheophyta</taxon>
        <taxon>Spermatophyta</taxon>
        <taxon>Magnoliopsida</taxon>
        <taxon>eudicotyledons</taxon>
        <taxon>Gunneridae</taxon>
        <taxon>Pentapetalae</taxon>
        <taxon>asterids</taxon>
        <taxon>lamiids</taxon>
        <taxon>Boraginales</taxon>
        <taxon>Boraginaceae</taxon>
        <taxon>Boraginoideae</taxon>
        <taxon>Lithospermeae</taxon>
        <taxon>Lithospermum</taxon>
    </lineage>
</organism>
<keyword evidence="5" id="KW-1185">Reference proteome</keyword>
<proteinExistence type="predicted"/>
<feature type="coiled-coil region" evidence="1">
    <location>
        <begin position="299"/>
        <end position="333"/>
    </location>
</feature>
<name>A0AAV3QA28_LITER</name>
<feature type="coiled-coil region" evidence="1">
    <location>
        <begin position="1197"/>
        <end position="1262"/>
    </location>
</feature>
<feature type="domain" description="C2 NT-type" evidence="3">
    <location>
        <begin position="6"/>
        <end position="141"/>
    </location>
</feature>
<gene>
    <name evidence="4" type="ORF">LIER_16976</name>
</gene>
<feature type="coiled-coil region" evidence="1">
    <location>
        <begin position="1657"/>
        <end position="1684"/>
    </location>
</feature>
<reference evidence="4 5" key="1">
    <citation type="submission" date="2024-01" db="EMBL/GenBank/DDBJ databases">
        <title>The complete chloroplast genome sequence of Lithospermum erythrorhizon: insights into the phylogenetic relationship among Boraginaceae species and the maternal lineages of purple gromwells.</title>
        <authorList>
            <person name="Okada T."/>
            <person name="Watanabe K."/>
        </authorList>
    </citation>
    <scope>NUCLEOTIDE SEQUENCE [LARGE SCALE GENOMIC DNA]</scope>
</reference>
<evidence type="ECO:0000313" key="4">
    <source>
        <dbReference type="EMBL" id="GAA0160418.1"/>
    </source>
</evidence>
<evidence type="ECO:0000313" key="5">
    <source>
        <dbReference type="Proteomes" id="UP001454036"/>
    </source>
</evidence>
<feature type="compositionally biased region" description="Basic and acidic residues" evidence="2">
    <location>
        <begin position="226"/>
        <end position="240"/>
    </location>
</feature>
<feature type="region of interest" description="Disordered" evidence="2">
    <location>
        <begin position="195"/>
        <end position="243"/>
    </location>
</feature>
<keyword evidence="1" id="KW-0175">Coiled coil</keyword>
<evidence type="ECO:0000259" key="3">
    <source>
        <dbReference type="PROSITE" id="PS51840"/>
    </source>
</evidence>
<evidence type="ECO:0000256" key="1">
    <source>
        <dbReference type="SAM" id="Coils"/>
    </source>
</evidence>
<feature type="coiled-coil region" evidence="1">
    <location>
        <begin position="1510"/>
        <end position="1551"/>
    </location>
</feature>
<dbReference type="EMBL" id="BAABME010003879">
    <property type="protein sequence ID" value="GAA0160418.1"/>
    <property type="molecule type" value="Genomic_DNA"/>
</dbReference>
<evidence type="ECO:0000256" key="2">
    <source>
        <dbReference type="SAM" id="MobiDB-lite"/>
    </source>
</evidence>
<dbReference type="PANTHER" id="PTHR34452">
    <property type="entry name" value="MYOSIN HEAVY CHAIN-RELATED PROTEIN"/>
    <property type="match status" value="1"/>
</dbReference>
<dbReference type="PROSITE" id="PS51840">
    <property type="entry name" value="C2_NT"/>
    <property type="match status" value="1"/>
</dbReference>
<dbReference type="PANTHER" id="PTHR34452:SF1">
    <property type="entry name" value="SPORULATION-SPECIFIC PROTEIN"/>
    <property type="match status" value="1"/>
</dbReference>
<feature type="coiled-coil region" evidence="1">
    <location>
        <begin position="1917"/>
        <end position="1944"/>
    </location>
</feature>
<feature type="coiled-coil region" evidence="1">
    <location>
        <begin position="867"/>
        <end position="925"/>
    </location>
</feature>
<feature type="coiled-coil region" evidence="1">
    <location>
        <begin position="1340"/>
        <end position="1398"/>
    </location>
</feature>
<dbReference type="InterPro" id="IPR019448">
    <property type="entry name" value="NT-C2"/>
</dbReference>
<feature type="coiled-coil region" evidence="1">
    <location>
        <begin position="2030"/>
        <end position="2064"/>
    </location>
</feature>
<feature type="coiled-coil region" evidence="1">
    <location>
        <begin position="556"/>
        <end position="636"/>
    </location>
</feature>